<evidence type="ECO:0000313" key="2">
    <source>
        <dbReference type="EMBL" id="EFN82882.1"/>
    </source>
</evidence>
<dbReference type="Pfam" id="PF08398">
    <property type="entry name" value="Phospholip_A2_4"/>
    <property type="match status" value="1"/>
</dbReference>
<feature type="non-terminal residue" evidence="2">
    <location>
        <position position="1"/>
    </location>
</feature>
<evidence type="ECO:0000313" key="3">
    <source>
        <dbReference type="Proteomes" id="UP000008237"/>
    </source>
</evidence>
<name>E2BN48_HARSA</name>
<dbReference type="OMA" id="CEEHYIA"/>
<proteinExistence type="predicted"/>
<feature type="domain" description="Phospholipase A2-like" evidence="1">
    <location>
        <begin position="1"/>
        <end position="58"/>
    </location>
</feature>
<dbReference type="InterPro" id="IPR013607">
    <property type="entry name" value="Phospholipase_A2-like"/>
</dbReference>
<feature type="non-terminal residue" evidence="2">
    <location>
        <position position="89"/>
    </location>
</feature>
<dbReference type="EMBL" id="GL449384">
    <property type="protein sequence ID" value="EFN82882.1"/>
    <property type="molecule type" value="Genomic_DNA"/>
</dbReference>
<protein>
    <recommendedName>
        <fullName evidence="1">Phospholipase A2-like domain-containing protein</fullName>
    </recommendedName>
</protein>
<dbReference type="InParanoid" id="E2BN48"/>
<dbReference type="AlphaFoldDB" id="E2BN48"/>
<accession>E2BN48</accession>
<dbReference type="Proteomes" id="UP000008237">
    <property type="component" value="Unassembled WGS sequence"/>
</dbReference>
<dbReference type="GO" id="GO:0005198">
    <property type="term" value="F:structural molecule activity"/>
    <property type="evidence" value="ECO:0007669"/>
    <property type="project" value="InterPro"/>
</dbReference>
<organism evidence="3">
    <name type="scientific">Harpegnathos saltator</name>
    <name type="common">Jerdon's jumping ant</name>
    <dbReference type="NCBI Taxonomy" id="610380"/>
    <lineage>
        <taxon>Eukaryota</taxon>
        <taxon>Metazoa</taxon>
        <taxon>Ecdysozoa</taxon>
        <taxon>Arthropoda</taxon>
        <taxon>Hexapoda</taxon>
        <taxon>Insecta</taxon>
        <taxon>Pterygota</taxon>
        <taxon>Neoptera</taxon>
        <taxon>Endopterygota</taxon>
        <taxon>Hymenoptera</taxon>
        <taxon>Apocrita</taxon>
        <taxon>Aculeata</taxon>
        <taxon>Formicoidea</taxon>
        <taxon>Formicidae</taxon>
        <taxon>Ponerinae</taxon>
        <taxon>Ponerini</taxon>
        <taxon>Harpegnathos</taxon>
    </lineage>
</organism>
<reference evidence="2 3" key="1">
    <citation type="journal article" date="2010" name="Science">
        <title>Genomic comparison of the ants Camponotus floridanus and Harpegnathos saltator.</title>
        <authorList>
            <person name="Bonasio R."/>
            <person name="Zhang G."/>
            <person name="Ye C."/>
            <person name="Mutti N.S."/>
            <person name="Fang X."/>
            <person name="Qin N."/>
            <person name="Donahue G."/>
            <person name="Yang P."/>
            <person name="Li Q."/>
            <person name="Li C."/>
            <person name="Zhang P."/>
            <person name="Huang Z."/>
            <person name="Berger S.L."/>
            <person name="Reinberg D."/>
            <person name="Wang J."/>
            <person name="Liebig J."/>
        </authorList>
    </citation>
    <scope>NUCLEOTIDE SEQUENCE [LARGE SCALE GENOMIC DNA]</scope>
    <source>
        <strain evidence="2 3">R22 G/1</strain>
    </source>
</reference>
<evidence type="ECO:0000259" key="1">
    <source>
        <dbReference type="Pfam" id="PF08398"/>
    </source>
</evidence>
<sequence length="89" mass="9903">ELHIPGHQFCCPETSLMKRLTRGDQCINSLDAAFREHYIAYSRSNKLARHAADKILAVKTCKRITSKDSTLGEMAAAAVVWTAVKVKTK</sequence>
<keyword evidence="3" id="KW-1185">Reference proteome</keyword>
<gene>
    <name evidence="2" type="ORF">EAI_04934</name>
</gene>